<sequence>MTNTAIERILTATPAADGAGVKLYRILGPDGLRGLDPFLLLDDFGSDAPTESLAGFPSHPHRGFETVTYMLAGAMRHEDHLGHRGLVTAGGVQWMTAGRGVIHSEMPEPEDGRLRGLQLWINLPARDKMKAPAYRQLAADAIPTATWPDGTQAKVIAGVLDTGARAVRGPVQGLATEPLYADARLPAAARLRVPVPAGHRPLVYVIEGRPTIAGQALAPRQMAVLVPGTPIELEADADGARVLLLAARPLGEPIAHYGPFVMNSRDEIRQAIADYEAGRLAA</sequence>
<dbReference type="InterPro" id="IPR012093">
    <property type="entry name" value="Pirin"/>
</dbReference>
<feature type="domain" description="Pirin N-terminal" evidence="3">
    <location>
        <begin position="26"/>
        <end position="121"/>
    </location>
</feature>
<proteinExistence type="inferred from homology"/>
<comment type="similarity">
    <text evidence="1 2">Belongs to the pirin family.</text>
</comment>
<dbReference type="Pfam" id="PF05726">
    <property type="entry name" value="Pirin_C"/>
    <property type="match status" value="1"/>
</dbReference>
<feature type="domain" description="Pirin C-terminal" evidence="4">
    <location>
        <begin position="180"/>
        <end position="280"/>
    </location>
</feature>
<evidence type="ECO:0000256" key="1">
    <source>
        <dbReference type="ARBA" id="ARBA00008416"/>
    </source>
</evidence>
<dbReference type="Pfam" id="PF02678">
    <property type="entry name" value="Pirin"/>
    <property type="match status" value="1"/>
</dbReference>
<evidence type="ECO:0000313" key="6">
    <source>
        <dbReference type="Proteomes" id="UP001564408"/>
    </source>
</evidence>
<dbReference type="PANTHER" id="PTHR13903">
    <property type="entry name" value="PIRIN-RELATED"/>
    <property type="match status" value="1"/>
</dbReference>
<protein>
    <submittedName>
        <fullName evidence="5">Pirin family protein</fullName>
    </submittedName>
</protein>
<dbReference type="InterPro" id="IPR003829">
    <property type="entry name" value="Pirin_N_dom"/>
</dbReference>
<dbReference type="PANTHER" id="PTHR13903:SF8">
    <property type="entry name" value="PIRIN"/>
    <property type="match status" value="1"/>
</dbReference>
<dbReference type="CDD" id="cd02909">
    <property type="entry name" value="cupin_pirin_N"/>
    <property type="match status" value="1"/>
</dbReference>
<dbReference type="InterPro" id="IPR008778">
    <property type="entry name" value="Pirin_C_dom"/>
</dbReference>
<dbReference type="Proteomes" id="UP001564408">
    <property type="component" value="Unassembled WGS sequence"/>
</dbReference>
<dbReference type="RefSeq" id="WP_369665209.1">
    <property type="nucleotide sequence ID" value="NZ_JBDKXB010000001.1"/>
</dbReference>
<organism evidence="5 6">
    <name type="scientific">Thioalkalicoccus limnaeus</name>
    <dbReference type="NCBI Taxonomy" id="120681"/>
    <lineage>
        <taxon>Bacteria</taxon>
        <taxon>Pseudomonadati</taxon>
        <taxon>Pseudomonadota</taxon>
        <taxon>Gammaproteobacteria</taxon>
        <taxon>Chromatiales</taxon>
        <taxon>Chromatiaceae</taxon>
        <taxon>Thioalkalicoccus</taxon>
    </lineage>
</organism>
<dbReference type="CDD" id="cd02247">
    <property type="entry name" value="cupin_pirin_C"/>
    <property type="match status" value="1"/>
</dbReference>
<dbReference type="SUPFAM" id="SSF51182">
    <property type="entry name" value="RmlC-like cupins"/>
    <property type="match status" value="1"/>
</dbReference>
<dbReference type="PIRSF" id="PIRSF006232">
    <property type="entry name" value="Pirin"/>
    <property type="match status" value="1"/>
</dbReference>
<evidence type="ECO:0000256" key="2">
    <source>
        <dbReference type="RuleBase" id="RU003457"/>
    </source>
</evidence>
<dbReference type="Gene3D" id="2.60.120.10">
    <property type="entry name" value="Jelly Rolls"/>
    <property type="match status" value="2"/>
</dbReference>
<reference evidence="5 6" key="1">
    <citation type="submission" date="2024-05" db="EMBL/GenBank/DDBJ databases">
        <title>Genome Sequence and Characterization of the New Strain Purple Sulfur Bacterium of Genus Thioalkalicoccus.</title>
        <authorList>
            <person name="Bryantseva I.A."/>
            <person name="Kyndt J.A."/>
            <person name="Imhoff J.F."/>
        </authorList>
    </citation>
    <scope>NUCLEOTIDE SEQUENCE [LARGE SCALE GENOMIC DNA]</scope>
    <source>
        <strain evidence="5 6">Um2</strain>
    </source>
</reference>
<comment type="caution">
    <text evidence="5">The sequence shown here is derived from an EMBL/GenBank/DDBJ whole genome shotgun (WGS) entry which is preliminary data.</text>
</comment>
<gene>
    <name evidence="5" type="ORF">ABC977_00195</name>
</gene>
<evidence type="ECO:0000313" key="5">
    <source>
        <dbReference type="EMBL" id="MEY6430824.1"/>
    </source>
</evidence>
<evidence type="ECO:0000259" key="4">
    <source>
        <dbReference type="Pfam" id="PF05726"/>
    </source>
</evidence>
<name>A0ABV4BAN7_9GAMM</name>
<dbReference type="EMBL" id="JBDKXB010000001">
    <property type="protein sequence ID" value="MEY6430824.1"/>
    <property type="molecule type" value="Genomic_DNA"/>
</dbReference>
<keyword evidence="6" id="KW-1185">Reference proteome</keyword>
<dbReference type="InterPro" id="IPR014710">
    <property type="entry name" value="RmlC-like_jellyroll"/>
</dbReference>
<accession>A0ABV4BAN7</accession>
<dbReference type="InterPro" id="IPR011051">
    <property type="entry name" value="RmlC_Cupin_sf"/>
</dbReference>
<evidence type="ECO:0000259" key="3">
    <source>
        <dbReference type="Pfam" id="PF02678"/>
    </source>
</evidence>